<proteinExistence type="predicted"/>
<evidence type="ECO:0000313" key="1">
    <source>
        <dbReference type="EnsemblMetazoa" id="AALFPA23_019316.P28403"/>
    </source>
</evidence>
<sequence length="104" mass="11721">MWTFFITGRCAFSGSRPKRMLRIVHHLRLPPALPTTTTVSASKTFTPPRQNTTWFDSSVSIALSTIRIWIIPSGRYFYKAIMEDSLKPAPIQLGGLVKVIANEQ</sequence>
<reference evidence="2" key="1">
    <citation type="journal article" date="2015" name="Proc. Natl. Acad. Sci. U.S.A.">
        <title>Genome sequence of the Asian Tiger mosquito, Aedes albopictus, reveals insights into its biology, genetics, and evolution.</title>
        <authorList>
            <person name="Chen X.G."/>
            <person name="Jiang X."/>
            <person name="Gu J."/>
            <person name="Xu M."/>
            <person name="Wu Y."/>
            <person name="Deng Y."/>
            <person name="Zhang C."/>
            <person name="Bonizzoni M."/>
            <person name="Dermauw W."/>
            <person name="Vontas J."/>
            <person name="Armbruster P."/>
            <person name="Huang X."/>
            <person name="Yang Y."/>
            <person name="Zhang H."/>
            <person name="He W."/>
            <person name="Peng H."/>
            <person name="Liu Y."/>
            <person name="Wu K."/>
            <person name="Chen J."/>
            <person name="Lirakis M."/>
            <person name="Topalis P."/>
            <person name="Van Leeuwen T."/>
            <person name="Hall A.B."/>
            <person name="Jiang X."/>
            <person name="Thorpe C."/>
            <person name="Mueller R.L."/>
            <person name="Sun C."/>
            <person name="Waterhouse R.M."/>
            <person name="Yan G."/>
            <person name="Tu Z.J."/>
            <person name="Fang X."/>
            <person name="James A.A."/>
        </authorList>
    </citation>
    <scope>NUCLEOTIDE SEQUENCE [LARGE SCALE GENOMIC DNA]</scope>
    <source>
        <strain evidence="2">Foshan</strain>
    </source>
</reference>
<keyword evidence="2" id="KW-1185">Reference proteome</keyword>
<evidence type="ECO:0008006" key="3">
    <source>
        <dbReference type="Google" id="ProtNLM"/>
    </source>
</evidence>
<dbReference type="Proteomes" id="UP000069940">
    <property type="component" value="Unassembled WGS sequence"/>
</dbReference>
<dbReference type="EnsemblMetazoa" id="AALFPA23_019316.R28403">
    <property type="protein sequence ID" value="AALFPA23_019316.P28403"/>
    <property type="gene ID" value="AALFPA23_019316"/>
</dbReference>
<protein>
    <recommendedName>
        <fullName evidence="3">Secreted protein</fullName>
    </recommendedName>
</protein>
<organism evidence="1 2">
    <name type="scientific">Aedes albopictus</name>
    <name type="common">Asian tiger mosquito</name>
    <name type="synonym">Stegomyia albopicta</name>
    <dbReference type="NCBI Taxonomy" id="7160"/>
    <lineage>
        <taxon>Eukaryota</taxon>
        <taxon>Metazoa</taxon>
        <taxon>Ecdysozoa</taxon>
        <taxon>Arthropoda</taxon>
        <taxon>Hexapoda</taxon>
        <taxon>Insecta</taxon>
        <taxon>Pterygota</taxon>
        <taxon>Neoptera</taxon>
        <taxon>Endopterygota</taxon>
        <taxon>Diptera</taxon>
        <taxon>Nematocera</taxon>
        <taxon>Culicoidea</taxon>
        <taxon>Culicidae</taxon>
        <taxon>Culicinae</taxon>
        <taxon>Aedini</taxon>
        <taxon>Aedes</taxon>
        <taxon>Stegomyia</taxon>
    </lineage>
</organism>
<dbReference type="RefSeq" id="XP_062707937.1">
    <property type="nucleotide sequence ID" value="XM_062851953.1"/>
</dbReference>
<accession>A0ABM1ZKB5</accession>
<dbReference type="GeneID" id="134288146"/>
<evidence type="ECO:0000313" key="2">
    <source>
        <dbReference type="Proteomes" id="UP000069940"/>
    </source>
</evidence>
<reference evidence="1" key="2">
    <citation type="submission" date="2025-05" db="UniProtKB">
        <authorList>
            <consortium name="EnsemblMetazoa"/>
        </authorList>
    </citation>
    <scope>IDENTIFICATION</scope>
    <source>
        <strain evidence="1">Foshan</strain>
    </source>
</reference>
<name>A0ABM1ZKB5_AEDAL</name>